<keyword evidence="1" id="KW-0812">Transmembrane</keyword>
<name>A0AAV6TZS2_9ARAC</name>
<feature type="transmembrane region" description="Helical" evidence="1">
    <location>
        <begin position="15"/>
        <end position="36"/>
    </location>
</feature>
<dbReference type="SMART" id="SM00181">
    <property type="entry name" value="EGF"/>
    <property type="match status" value="2"/>
</dbReference>
<keyword evidence="1" id="KW-0472">Membrane</keyword>
<evidence type="ECO:0000313" key="3">
    <source>
        <dbReference type="EMBL" id="KAG8177570.1"/>
    </source>
</evidence>
<feature type="domain" description="EGF-like" evidence="2">
    <location>
        <begin position="61"/>
        <end position="96"/>
    </location>
</feature>
<gene>
    <name evidence="3" type="ORF">JTE90_026197</name>
</gene>
<organism evidence="3 4">
    <name type="scientific">Oedothorax gibbosus</name>
    <dbReference type="NCBI Taxonomy" id="931172"/>
    <lineage>
        <taxon>Eukaryota</taxon>
        <taxon>Metazoa</taxon>
        <taxon>Ecdysozoa</taxon>
        <taxon>Arthropoda</taxon>
        <taxon>Chelicerata</taxon>
        <taxon>Arachnida</taxon>
        <taxon>Araneae</taxon>
        <taxon>Araneomorphae</taxon>
        <taxon>Entelegynae</taxon>
        <taxon>Araneoidea</taxon>
        <taxon>Linyphiidae</taxon>
        <taxon>Erigoninae</taxon>
        <taxon>Oedothorax</taxon>
    </lineage>
</organism>
<sequence length="179" mass="20220">MVISHTFFTALTFEVIFIAGRMKISFYCTFIFLLILSKKVPQLHSLKIYSSVSEEQQTAIQCLTPHLCHPGICIVKNNKETCLCPKRYIALDGLCKYMGNCHDIDCKPGFCIAENETEKCYCPTGFTDKNNSCIEITFKNSSLVTTTMLMIIVAGSSITLSTFFGLCICYYHSKRNEIQ</sequence>
<reference evidence="3 4" key="1">
    <citation type="journal article" date="2022" name="Nat. Ecol. Evol.">
        <title>A masculinizing supergene underlies an exaggerated male reproductive morph in a spider.</title>
        <authorList>
            <person name="Hendrickx F."/>
            <person name="De Corte Z."/>
            <person name="Sonet G."/>
            <person name="Van Belleghem S.M."/>
            <person name="Kostlbacher S."/>
            <person name="Vangestel C."/>
        </authorList>
    </citation>
    <scope>NUCLEOTIDE SEQUENCE [LARGE SCALE GENOMIC DNA]</scope>
    <source>
        <strain evidence="3">W744_W776</strain>
    </source>
</reference>
<evidence type="ECO:0000313" key="4">
    <source>
        <dbReference type="Proteomes" id="UP000827092"/>
    </source>
</evidence>
<accession>A0AAV6TZS2</accession>
<dbReference type="AlphaFoldDB" id="A0AAV6TZS2"/>
<keyword evidence="1" id="KW-1133">Transmembrane helix</keyword>
<evidence type="ECO:0000259" key="2">
    <source>
        <dbReference type="SMART" id="SM00181"/>
    </source>
</evidence>
<feature type="transmembrane region" description="Helical" evidence="1">
    <location>
        <begin position="149"/>
        <end position="173"/>
    </location>
</feature>
<dbReference type="EMBL" id="JAFNEN010000773">
    <property type="protein sequence ID" value="KAG8177570.1"/>
    <property type="molecule type" value="Genomic_DNA"/>
</dbReference>
<protein>
    <recommendedName>
        <fullName evidence="2">EGF-like domain-containing protein</fullName>
    </recommendedName>
</protein>
<evidence type="ECO:0000256" key="1">
    <source>
        <dbReference type="SAM" id="Phobius"/>
    </source>
</evidence>
<feature type="domain" description="EGF-like" evidence="2">
    <location>
        <begin position="100"/>
        <end position="134"/>
    </location>
</feature>
<comment type="caution">
    <text evidence="3">The sequence shown here is derived from an EMBL/GenBank/DDBJ whole genome shotgun (WGS) entry which is preliminary data.</text>
</comment>
<dbReference type="Gene3D" id="2.10.25.10">
    <property type="entry name" value="Laminin"/>
    <property type="match status" value="1"/>
</dbReference>
<proteinExistence type="predicted"/>
<keyword evidence="4" id="KW-1185">Reference proteome</keyword>
<dbReference type="Proteomes" id="UP000827092">
    <property type="component" value="Unassembled WGS sequence"/>
</dbReference>
<dbReference type="InterPro" id="IPR000742">
    <property type="entry name" value="EGF"/>
</dbReference>